<proteinExistence type="predicted"/>
<accession>A0A8H6U9K2</accession>
<evidence type="ECO:0000313" key="1">
    <source>
        <dbReference type="EMBL" id="KAF7114144.1"/>
    </source>
</evidence>
<name>A0A8H6U9K2_9EURO</name>
<dbReference type="Proteomes" id="UP000662466">
    <property type="component" value="Unassembled WGS sequence"/>
</dbReference>
<keyword evidence="3" id="KW-1185">Reference proteome</keyword>
<dbReference type="AlphaFoldDB" id="A0A8H6U9K2"/>
<evidence type="ECO:0000313" key="2">
    <source>
        <dbReference type="EMBL" id="KAF7159032.1"/>
    </source>
</evidence>
<dbReference type="OrthoDB" id="4384581at2759"/>
<evidence type="ECO:0000313" key="3">
    <source>
        <dbReference type="Proteomes" id="UP000630445"/>
    </source>
</evidence>
<sequence>MEEETFQSLLWEDDDMETNGYSVRTIYSRPDTRLIEAIEKAVGKDKLYKPIGKSGTRPATYWEGEDDQQRIFKSFMEEGLDMDGILRSSLRNGYDKLVHQPLRLVRFLPNSANLGPKKVHPNPDSVSIFKPVGGDVGYKNGMFRIYPCSHPLQTKEEVLDTCRPTEIRLAADQVLIVLGSAWVELSTNGGGLVMWKGCSTRPVGMHNYSEHFLPFLKLHEGHADEEAVKGE</sequence>
<dbReference type="EMBL" id="JACBAD010002126">
    <property type="protein sequence ID" value="KAF7114144.1"/>
    <property type="molecule type" value="Genomic_DNA"/>
</dbReference>
<protein>
    <submittedName>
        <fullName evidence="1">Uncharacterized protein</fullName>
    </submittedName>
</protein>
<organism evidence="1 3">
    <name type="scientific">Aspergillus hiratsukae</name>
    <dbReference type="NCBI Taxonomy" id="1194566"/>
    <lineage>
        <taxon>Eukaryota</taxon>
        <taxon>Fungi</taxon>
        <taxon>Dikarya</taxon>
        <taxon>Ascomycota</taxon>
        <taxon>Pezizomycotina</taxon>
        <taxon>Eurotiomycetes</taxon>
        <taxon>Eurotiomycetidae</taxon>
        <taxon>Eurotiales</taxon>
        <taxon>Aspergillaceae</taxon>
        <taxon>Aspergillus</taxon>
        <taxon>Aspergillus subgen. Fumigati</taxon>
    </lineage>
</organism>
<comment type="caution">
    <text evidence="1">The sequence shown here is derived from an EMBL/GenBank/DDBJ whole genome shotgun (WGS) entry which is preliminary data.</text>
</comment>
<dbReference type="Proteomes" id="UP000630445">
    <property type="component" value="Unassembled WGS sequence"/>
</dbReference>
<reference evidence="1" key="1">
    <citation type="submission" date="2020-06" db="EMBL/GenBank/DDBJ databases">
        <title>Draft genome sequences of strains closely related to Aspergillus parafelis and Aspergillus hiratsukae.</title>
        <authorList>
            <person name="Dos Santos R.A.C."/>
            <person name="Rivero-Menendez O."/>
            <person name="Steenwyk J.L."/>
            <person name="Mead M.E."/>
            <person name="Goldman G.H."/>
            <person name="Alastruey-Izquierdo A."/>
            <person name="Rokas A."/>
        </authorList>
    </citation>
    <scope>NUCLEOTIDE SEQUENCE</scope>
    <source>
        <strain evidence="1">CNM-CM5793</strain>
        <strain evidence="2">CNM-CM6106</strain>
    </source>
</reference>
<gene>
    <name evidence="1" type="ORF">CNMCM5793_007722</name>
    <name evidence="2" type="ORF">CNMCM6106_006125</name>
</gene>
<dbReference type="EMBL" id="JACBAF010002281">
    <property type="protein sequence ID" value="KAF7159032.1"/>
    <property type="molecule type" value="Genomic_DNA"/>
</dbReference>